<dbReference type="NCBIfam" id="TIGR00249">
    <property type="entry name" value="sixA"/>
    <property type="match status" value="1"/>
</dbReference>
<name>A0A9X7YN45_9GAMM</name>
<evidence type="ECO:0000313" key="2">
    <source>
        <dbReference type="EMBL" id="QQD24285.1"/>
    </source>
</evidence>
<dbReference type="CDD" id="cd07067">
    <property type="entry name" value="HP_PGM_like"/>
    <property type="match status" value="1"/>
</dbReference>
<proteinExistence type="predicted"/>
<dbReference type="InterPro" id="IPR004449">
    <property type="entry name" value="SixA"/>
</dbReference>
<dbReference type="InterPro" id="IPR013078">
    <property type="entry name" value="His_Pase_superF_clade-1"/>
</dbReference>
<dbReference type="KEGG" id="vcw:GJQ55_07240"/>
<evidence type="ECO:0000313" key="3">
    <source>
        <dbReference type="Proteomes" id="UP000596074"/>
    </source>
</evidence>
<dbReference type="Proteomes" id="UP000596074">
    <property type="component" value="Chromosome"/>
</dbReference>
<evidence type="ECO:0000256" key="1">
    <source>
        <dbReference type="ARBA" id="ARBA00022801"/>
    </source>
</evidence>
<dbReference type="PANTHER" id="PTHR20935">
    <property type="entry name" value="PHOSPHOGLYCERATE MUTASE-RELATED"/>
    <property type="match status" value="1"/>
</dbReference>
<reference evidence="2 3" key="1">
    <citation type="submission" date="2019-11" db="EMBL/GenBank/DDBJ databases">
        <title>Venatorbacter sp. nov. a predator of Campylobacter and other Gram-negative bacteria.</title>
        <authorList>
            <person name="Saeedi A."/>
            <person name="Cummings N.J."/>
            <person name="Connerton I.F."/>
            <person name="Connerton P.L."/>
        </authorList>
    </citation>
    <scope>NUCLEOTIDE SEQUENCE [LARGE SCALE GENOMIC DNA]</scope>
    <source>
        <strain evidence="2">XL5</strain>
    </source>
</reference>
<dbReference type="Pfam" id="PF00300">
    <property type="entry name" value="His_Phos_1"/>
    <property type="match status" value="1"/>
</dbReference>
<dbReference type="GO" id="GO:0101006">
    <property type="term" value="F:protein histidine phosphatase activity"/>
    <property type="evidence" value="ECO:0007669"/>
    <property type="project" value="InterPro"/>
</dbReference>
<accession>A0A9X7YN45</accession>
<protein>
    <submittedName>
        <fullName evidence="2">Phosphohistidine phosphatase SixA</fullName>
    </submittedName>
</protein>
<gene>
    <name evidence="2" type="primary">sixA</name>
    <name evidence="2" type="ORF">GJQ55_07240</name>
</gene>
<dbReference type="Gene3D" id="3.40.50.1240">
    <property type="entry name" value="Phosphoglycerate mutase-like"/>
    <property type="match status" value="1"/>
</dbReference>
<dbReference type="InterPro" id="IPR029033">
    <property type="entry name" value="His_PPase_superfam"/>
</dbReference>
<organism evidence="2 3">
    <name type="scientific">Venatoribacter cucullus</name>
    <dbReference type="NCBI Taxonomy" id="2661630"/>
    <lineage>
        <taxon>Bacteria</taxon>
        <taxon>Pseudomonadati</taxon>
        <taxon>Pseudomonadota</taxon>
        <taxon>Gammaproteobacteria</taxon>
        <taxon>Oceanospirillales</taxon>
        <taxon>Oceanospirillaceae</taxon>
        <taxon>Venatoribacter</taxon>
    </lineage>
</organism>
<dbReference type="GO" id="GO:0005737">
    <property type="term" value="C:cytoplasm"/>
    <property type="evidence" value="ECO:0007669"/>
    <property type="project" value="InterPro"/>
</dbReference>
<dbReference type="SUPFAM" id="SSF53254">
    <property type="entry name" value="Phosphoglycerate mutase-like"/>
    <property type="match status" value="1"/>
</dbReference>
<keyword evidence="1" id="KW-0378">Hydrolase</keyword>
<dbReference type="InterPro" id="IPR051021">
    <property type="entry name" value="Mito_Ser/Thr_phosphatase"/>
</dbReference>
<keyword evidence="3" id="KW-1185">Reference proteome</keyword>
<dbReference type="RefSeq" id="WP_228344325.1">
    <property type="nucleotide sequence ID" value="NZ_CP046056.1"/>
</dbReference>
<dbReference type="AlphaFoldDB" id="A0A9X7YN45"/>
<dbReference type="EMBL" id="CP046056">
    <property type="protein sequence ID" value="QQD24285.1"/>
    <property type="molecule type" value="Genomic_DNA"/>
</dbReference>
<sequence length="154" mass="16722">MKVCIVRHGSAVSGAVQDQTRELTEKGQRQAQAAGQWLAEQNLNNPLLLCSPYRRTRQTAAAIAAARGITESITPALVPEADVRHLLDELSQQQRDLILVSHLPLVGHLAALLVDGRIYDQPWSPAECWLLHGDIAAAGCMSVEAVWYPVLAGI</sequence>
<dbReference type="SMART" id="SM00855">
    <property type="entry name" value="PGAM"/>
    <property type="match status" value="1"/>
</dbReference>